<dbReference type="OrthoDB" id="8686638at2"/>
<feature type="region of interest" description="Disordered" evidence="1">
    <location>
        <begin position="88"/>
        <end position="111"/>
    </location>
</feature>
<name>A0A5E4SS52_9BURK</name>
<dbReference type="EMBL" id="CABPSC010000002">
    <property type="protein sequence ID" value="VVD77812.1"/>
    <property type="molecule type" value="Genomic_DNA"/>
</dbReference>
<dbReference type="InterPro" id="IPR001387">
    <property type="entry name" value="Cro/C1-type_HTH"/>
</dbReference>
<protein>
    <submittedName>
        <fullName evidence="3">Transcriptional regulator</fullName>
    </submittedName>
</protein>
<evidence type="ECO:0000313" key="4">
    <source>
        <dbReference type="Proteomes" id="UP000367825"/>
    </source>
</evidence>
<dbReference type="SMART" id="SM00530">
    <property type="entry name" value="HTH_XRE"/>
    <property type="match status" value="1"/>
</dbReference>
<reference evidence="3 4" key="1">
    <citation type="submission" date="2019-08" db="EMBL/GenBank/DDBJ databases">
        <authorList>
            <person name="Peeters C."/>
        </authorList>
    </citation>
    <scope>NUCLEOTIDE SEQUENCE [LARGE SCALE GENOMIC DNA]</scope>
    <source>
        <strain evidence="3 4">LMG 31109</strain>
    </source>
</reference>
<organism evidence="3 4">
    <name type="scientific">Pandoraea nosoerga</name>
    <dbReference type="NCBI Taxonomy" id="2508296"/>
    <lineage>
        <taxon>Bacteria</taxon>
        <taxon>Pseudomonadati</taxon>
        <taxon>Pseudomonadota</taxon>
        <taxon>Betaproteobacteria</taxon>
        <taxon>Burkholderiales</taxon>
        <taxon>Burkholderiaceae</taxon>
        <taxon>Pandoraea</taxon>
    </lineage>
</organism>
<evidence type="ECO:0000313" key="3">
    <source>
        <dbReference type="EMBL" id="VVD77812.1"/>
    </source>
</evidence>
<dbReference type="PROSITE" id="PS50943">
    <property type="entry name" value="HTH_CROC1"/>
    <property type="match status" value="1"/>
</dbReference>
<keyword evidence="4" id="KW-1185">Reference proteome</keyword>
<gene>
    <name evidence="3" type="ORF">PNO31109_00927</name>
</gene>
<dbReference type="SUPFAM" id="SSF47413">
    <property type="entry name" value="lambda repressor-like DNA-binding domains"/>
    <property type="match status" value="1"/>
</dbReference>
<dbReference type="InterPro" id="IPR010982">
    <property type="entry name" value="Lambda_DNA-bd_dom_sf"/>
</dbReference>
<proteinExistence type="predicted"/>
<evidence type="ECO:0000259" key="2">
    <source>
        <dbReference type="PROSITE" id="PS50943"/>
    </source>
</evidence>
<dbReference type="Proteomes" id="UP000367825">
    <property type="component" value="Unassembled WGS sequence"/>
</dbReference>
<dbReference type="CDD" id="cd00093">
    <property type="entry name" value="HTH_XRE"/>
    <property type="match status" value="1"/>
</dbReference>
<accession>A0A5E4SS52</accession>
<dbReference type="AlphaFoldDB" id="A0A5E4SS52"/>
<evidence type="ECO:0000256" key="1">
    <source>
        <dbReference type="SAM" id="MobiDB-lite"/>
    </source>
</evidence>
<feature type="domain" description="HTH cro/C1-type" evidence="2">
    <location>
        <begin position="11"/>
        <end position="65"/>
    </location>
</feature>
<dbReference type="GO" id="GO:0003677">
    <property type="term" value="F:DNA binding"/>
    <property type="evidence" value="ECO:0007669"/>
    <property type="project" value="InterPro"/>
</dbReference>
<dbReference type="Gene3D" id="1.10.260.40">
    <property type="entry name" value="lambda repressor-like DNA-binding domains"/>
    <property type="match status" value="1"/>
</dbReference>
<sequence>MHTNMSFMEPLIAARKDAGLTQAELADRAGLSRMTVQKAESGALDPRVSTVLEMARALGLEPMLVPAGLRQEVEAFLRSGGKYLAQPSGVSAPPSIVETLGRPDAAAGARS</sequence>
<dbReference type="Pfam" id="PF01381">
    <property type="entry name" value="HTH_3"/>
    <property type="match status" value="1"/>
</dbReference>